<feature type="transmembrane region" description="Helical" evidence="1">
    <location>
        <begin position="174"/>
        <end position="197"/>
    </location>
</feature>
<proteinExistence type="predicted"/>
<feature type="transmembrane region" description="Helical" evidence="1">
    <location>
        <begin position="226"/>
        <end position="244"/>
    </location>
</feature>
<keyword evidence="3" id="KW-1185">Reference proteome</keyword>
<comment type="caution">
    <text evidence="2">The sequence shown here is derived from an EMBL/GenBank/DDBJ whole genome shotgun (WGS) entry which is preliminary data.</text>
</comment>
<keyword evidence="1" id="KW-1133">Transmembrane helix</keyword>
<feature type="transmembrane region" description="Helical" evidence="1">
    <location>
        <begin position="148"/>
        <end position="168"/>
    </location>
</feature>
<evidence type="ECO:0000256" key="1">
    <source>
        <dbReference type="SAM" id="Phobius"/>
    </source>
</evidence>
<feature type="transmembrane region" description="Helical" evidence="1">
    <location>
        <begin position="465"/>
        <end position="483"/>
    </location>
</feature>
<feature type="transmembrane region" description="Helical" evidence="1">
    <location>
        <begin position="204"/>
        <end position="220"/>
    </location>
</feature>
<feature type="transmembrane region" description="Helical" evidence="1">
    <location>
        <begin position="7"/>
        <end position="27"/>
    </location>
</feature>
<evidence type="ECO:0000313" key="3">
    <source>
        <dbReference type="Proteomes" id="UP000478417"/>
    </source>
</evidence>
<accession>A0A6B2M274</accession>
<evidence type="ECO:0000313" key="2">
    <source>
        <dbReference type="EMBL" id="NDV63038.1"/>
    </source>
</evidence>
<keyword evidence="1" id="KW-0812">Transmembrane</keyword>
<name>A0A6B2M274_9BACT</name>
<organism evidence="2 3">
    <name type="scientific">Oceanipulchritudo coccoides</name>
    <dbReference type="NCBI Taxonomy" id="2706888"/>
    <lineage>
        <taxon>Bacteria</taxon>
        <taxon>Pseudomonadati</taxon>
        <taxon>Verrucomicrobiota</taxon>
        <taxon>Opitutia</taxon>
        <taxon>Puniceicoccales</taxon>
        <taxon>Oceanipulchritudinaceae</taxon>
        <taxon>Oceanipulchritudo</taxon>
    </lineage>
</organism>
<protein>
    <submittedName>
        <fullName evidence="2">Uncharacterized protein</fullName>
    </submittedName>
</protein>
<gene>
    <name evidence="2" type="ORF">G0Q06_11290</name>
</gene>
<feature type="transmembrane region" description="Helical" evidence="1">
    <location>
        <begin position="403"/>
        <end position="422"/>
    </location>
</feature>
<feature type="transmembrane region" description="Helical" evidence="1">
    <location>
        <begin position="33"/>
        <end position="53"/>
    </location>
</feature>
<feature type="transmembrane region" description="Helical" evidence="1">
    <location>
        <begin position="106"/>
        <end position="127"/>
    </location>
</feature>
<keyword evidence="1" id="KW-0472">Membrane</keyword>
<dbReference type="RefSeq" id="WP_163965989.1">
    <property type="nucleotide sequence ID" value="NZ_JAAGNX010000003.1"/>
</dbReference>
<feature type="transmembrane region" description="Helical" evidence="1">
    <location>
        <begin position="434"/>
        <end position="453"/>
    </location>
</feature>
<dbReference type="EMBL" id="JAAGNX010000003">
    <property type="protein sequence ID" value="NDV63038.1"/>
    <property type="molecule type" value="Genomic_DNA"/>
</dbReference>
<sequence length="505" mass="56856">MDDKSLGISLSLAGTFLFLCLSFGLNMSGYGRWSFASALLMTILLDAFLWLSVIAKDTRCLPLKAAFVFCWIYKFFPFALCFSLPISEDYLFPFWDVLFGSPVESALGQSIPTVSVAIVYLITQHFIPRRSSVEIQSIRQVFQGAGPHFEAFLIFAGVIKFLQHIAVLGLDNPIFYFVRIAGMALYFVPFFVGLTAFQYKRSTIVWLIVLGLGVVASYLTGSRGTAFYPILYFLVGFAIGLPNWRTRIRWGIFAVFPICIFLFVTAVNIGAARDVLGRRSIVAALSGENLMGEAGESFIQAKLESDETVAFKAFRRLTSWPAYAIPPMTPENVPYRGFGDFPYQVRSAFTLGITAMLSDGFRGAYYFDNLFLVPYGFSVGVDAAGRKYTNVEFPLHVAAFTRGGWIAAFTMTILAFVVVYIVNQKLRKYLIRKYYPVYLMMITFLCYIAAVRFTKASFVDSMRQLVLEGTFTLVILLAFFYFMKNVLGVRQRSSLRAPRSRRLPV</sequence>
<dbReference type="Proteomes" id="UP000478417">
    <property type="component" value="Unassembled WGS sequence"/>
</dbReference>
<feature type="transmembrane region" description="Helical" evidence="1">
    <location>
        <begin position="65"/>
        <end position="86"/>
    </location>
</feature>
<dbReference type="AlphaFoldDB" id="A0A6B2M274"/>
<feature type="transmembrane region" description="Helical" evidence="1">
    <location>
        <begin position="251"/>
        <end position="271"/>
    </location>
</feature>
<reference evidence="2 3" key="1">
    <citation type="submission" date="2020-02" db="EMBL/GenBank/DDBJ databases">
        <title>Albibacoteraceae fam. nov., the first described family within the subdivision 4 Verrucomicrobia.</title>
        <authorList>
            <person name="Xi F."/>
        </authorList>
    </citation>
    <scope>NUCLEOTIDE SEQUENCE [LARGE SCALE GENOMIC DNA]</scope>
    <source>
        <strain evidence="2 3">CK1056</strain>
    </source>
</reference>